<keyword evidence="3 9" id="KW-0813">Transport</keyword>
<evidence type="ECO:0000313" key="11">
    <source>
        <dbReference type="EMBL" id="KPL77258.1"/>
    </source>
</evidence>
<comment type="subcellular location">
    <subcellularLocation>
        <location evidence="1">Cell inner membrane</location>
        <topology evidence="1">Multi-pass membrane protein</topology>
    </subcellularLocation>
    <subcellularLocation>
        <location evidence="9">Cell membrane</location>
        <topology evidence="9">Multi-pass membrane protein</topology>
    </subcellularLocation>
</comment>
<dbReference type="STRING" id="1134406.ADN00_08955"/>
<evidence type="ECO:0000256" key="5">
    <source>
        <dbReference type="ARBA" id="ARBA00022519"/>
    </source>
</evidence>
<dbReference type="GO" id="GO:0140359">
    <property type="term" value="F:ABC-type transporter activity"/>
    <property type="evidence" value="ECO:0007669"/>
    <property type="project" value="InterPro"/>
</dbReference>
<dbReference type="AlphaFoldDB" id="A0A0N8GN68"/>
<keyword evidence="8 9" id="KW-0472">Membrane</keyword>
<dbReference type="InterPro" id="IPR013525">
    <property type="entry name" value="ABC2_TM"/>
</dbReference>
<dbReference type="InterPro" id="IPR047817">
    <property type="entry name" value="ABC2_TM_bact-type"/>
</dbReference>
<sequence length="260" mass="30465">MIPYMKELFRSRELLYTWTMRDFKVRYSQSILGAAWAIIQPFSLMVVFSIIFSNIIRVPTDGIPYPLFSYVALLPWTFFANSLTFAIPSLVNNMNLVSKIFFPREILPLSSILVCLLDFLISCSIFVLMMIWYRVPIGWTTLLVPVILIIQFVLTYGISLLASAINVFYRDVRFVIPLVLQIWMYLSPIIYPVNLVPEWLQPFYFINPMATIIESYRRVVLYQQLPDWRYLGLAAAVSIVLIIFTYPYFKRAERQFADLI</sequence>
<feature type="transmembrane region" description="Helical" evidence="9">
    <location>
        <begin position="228"/>
        <end position="249"/>
    </location>
</feature>
<gene>
    <name evidence="11" type="ORF">ADN00_08955</name>
</gene>
<protein>
    <recommendedName>
        <fullName evidence="9">Transport permease protein</fullName>
    </recommendedName>
</protein>
<keyword evidence="5" id="KW-0997">Cell inner membrane</keyword>
<feature type="transmembrane region" description="Helical" evidence="9">
    <location>
        <begin position="31"/>
        <end position="56"/>
    </location>
</feature>
<evidence type="ECO:0000256" key="8">
    <source>
        <dbReference type="ARBA" id="ARBA00023136"/>
    </source>
</evidence>
<proteinExistence type="inferred from homology"/>
<comment type="similarity">
    <text evidence="2 9">Belongs to the ABC-2 integral membrane protein family.</text>
</comment>
<feature type="transmembrane region" description="Helical" evidence="9">
    <location>
        <begin position="68"/>
        <end position="91"/>
    </location>
</feature>
<reference evidence="11 12" key="1">
    <citation type="submission" date="2015-07" db="EMBL/GenBank/DDBJ databases">
        <title>Genome sequence of Ornatilinea apprima DSM 23815.</title>
        <authorList>
            <person name="Hemp J."/>
            <person name="Ward L.M."/>
            <person name="Pace L.A."/>
            <person name="Fischer W.W."/>
        </authorList>
    </citation>
    <scope>NUCLEOTIDE SEQUENCE [LARGE SCALE GENOMIC DNA]</scope>
    <source>
        <strain evidence="11 12">P3M-1</strain>
    </source>
</reference>
<accession>A0A0N8GN68</accession>
<evidence type="ECO:0000256" key="2">
    <source>
        <dbReference type="ARBA" id="ARBA00007783"/>
    </source>
</evidence>
<dbReference type="PANTHER" id="PTHR30413">
    <property type="entry name" value="INNER MEMBRANE TRANSPORT PERMEASE"/>
    <property type="match status" value="1"/>
</dbReference>
<keyword evidence="7 9" id="KW-1133">Transmembrane helix</keyword>
<dbReference type="PATRIC" id="fig|1134406.4.peg.4024"/>
<dbReference type="PROSITE" id="PS51012">
    <property type="entry name" value="ABC_TM2"/>
    <property type="match status" value="1"/>
</dbReference>
<dbReference type="Pfam" id="PF01061">
    <property type="entry name" value="ABC2_membrane"/>
    <property type="match status" value="1"/>
</dbReference>
<evidence type="ECO:0000256" key="7">
    <source>
        <dbReference type="ARBA" id="ARBA00022989"/>
    </source>
</evidence>
<dbReference type="PANTHER" id="PTHR30413:SF8">
    <property type="entry name" value="TRANSPORT PERMEASE PROTEIN"/>
    <property type="match status" value="1"/>
</dbReference>
<dbReference type="GO" id="GO:0005886">
    <property type="term" value="C:plasma membrane"/>
    <property type="evidence" value="ECO:0007669"/>
    <property type="project" value="UniProtKB-SubCell"/>
</dbReference>
<feature type="transmembrane region" description="Helical" evidence="9">
    <location>
        <begin position="112"/>
        <end position="133"/>
    </location>
</feature>
<keyword evidence="12" id="KW-1185">Reference proteome</keyword>
<evidence type="ECO:0000256" key="3">
    <source>
        <dbReference type="ARBA" id="ARBA00022448"/>
    </source>
</evidence>
<name>A0A0N8GN68_9CHLR</name>
<comment type="caution">
    <text evidence="11">The sequence shown here is derived from an EMBL/GenBank/DDBJ whole genome shotgun (WGS) entry which is preliminary data.</text>
</comment>
<dbReference type="GO" id="GO:0015920">
    <property type="term" value="P:lipopolysaccharide transport"/>
    <property type="evidence" value="ECO:0007669"/>
    <property type="project" value="TreeGrafter"/>
</dbReference>
<feature type="domain" description="ABC transmembrane type-2" evidence="10">
    <location>
        <begin position="32"/>
        <end position="252"/>
    </location>
</feature>
<dbReference type="RefSeq" id="WP_075062656.1">
    <property type="nucleotide sequence ID" value="NZ_LGCL01000023.1"/>
</dbReference>
<organism evidence="11 12">
    <name type="scientific">Ornatilinea apprima</name>
    <dbReference type="NCBI Taxonomy" id="1134406"/>
    <lineage>
        <taxon>Bacteria</taxon>
        <taxon>Bacillati</taxon>
        <taxon>Chloroflexota</taxon>
        <taxon>Anaerolineae</taxon>
        <taxon>Anaerolineales</taxon>
        <taxon>Anaerolineaceae</taxon>
        <taxon>Ornatilinea</taxon>
    </lineage>
</organism>
<evidence type="ECO:0000256" key="9">
    <source>
        <dbReference type="RuleBase" id="RU361157"/>
    </source>
</evidence>
<evidence type="ECO:0000256" key="1">
    <source>
        <dbReference type="ARBA" id="ARBA00004429"/>
    </source>
</evidence>
<evidence type="ECO:0000259" key="10">
    <source>
        <dbReference type="PROSITE" id="PS51012"/>
    </source>
</evidence>
<dbReference type="Proteomes" id="UP000050417">
    <property type="component" value="Unassembled WGS sequence"/>
</dbReference>
<evidence type="ECO:0000313" key="12">
    <source>
        <dbReference type="Proteomes" id="UP000050417"/>
    </source>
</evidence>
<feature type="transmembrane region" description="Helical" evidence="9">
    <location>
        <begin position="174"/>
        <end position="193"/>
    </location>
</feature>
<evidence type="ECO:0000256" key="4">
    <source>
        <dbReference type="ARBA" id="ARBA00022475"/>
    </source>
</evidence>
<feature type="transmembrane region" description="Helical" evidence="9">
    <location>
        <begin position="139"/>
        <end position="162"/>
    </location>
</feature>
<keyword evidence="4 9" id="KW-1003">Cell membrane</keyword>
<dbReference type="EMBL" id="LGCL01000023">
    <property type="protein sequence ID" value="KPL77258.1"/>
    <property type="molecule type" value="Genomic_DNA"/>
</dbReference>
<keyword evidence="6 9" id="KW-0812">Transmembrane</keyword>
<evidence type="ECO:0000256" key="6">
    <source>
        <dbReference type="ARBA" id="ARBA00022692"/>
    </source>
</evidence>